<proteinExistence type="predicted"/>
<accession>A0A6D2HKW3</accession>
<name>A0A6D2HKW3_9BRAS</name>
<keyword evidence="3" id="KW-1185">Reference proteome</keyword>
<evidence type="ECO:0000256" key="1">
    <source>
        <dbReference type="SAM" id="MobiDB-lite"/>
    </source>
</evidence>
<evidence type="ECO:0000313" key="3">
    <source>
        <dbReference type="Proteomes" id="UP000467841"/>
    </source>
</evidence>
<sequence length="174" mass="19311">MDFIKTSSPCALTLSSIRVLNRAHRPIEEQTYRDCAAQIIHVPLSPRPFPRTDPGGIIPWSANSLPHDHPCTTAPREQEGKASRPRHNPCTAADPSAQAGRQRPMTGQVSSAKTYPSVRPRRPNTKTVGHDRSDRTDSRLRSDDRPIIPTDCPNAAIDLRPFLKPVTHEPPSTY</sequence>
<evidence type="ECO:0000313" key="2">
    <source>
        <dbReference type="EMBL" id="CAA7016810.1"/>
    </source>
</evidence>
<comment type="caution">
    <text evidence="2">The sequence shown here is derived from an EMBL/GenBank/DDBJ whole genome shotgun (WGS) entry which is preliminary data.</text>
</comment>
<reference evidence="2" key="1">
    <citation type="submission" date="2020-01" db="EMBL/GenBank/DDBJ databases">
        <authorList>
            <person name="Mishra B."/>
        </authorList>
    </citation>
    <scope>NUCLEOTIDE SEQUENCE [LARGE SCALE GENOMIC DNA]</scope>
</reference>
<feature type="region of interest" description="Disordered" evidence="1">
    <location>
        <begin position="46"/>
        <end position="155"/>
    </location>
</feature>
<organism evidence="2 3">
    <name type="scientific">Microthlaspi erraticum</name>
    <dbReference type="NCBI Taxonomy" id="1685480"/>
    <lineage>
        <taxon>Eukaryota</taxon>
        <taxon>Viridiplantae</taxon>
        <taxon>Streptophyta</taxon>
        <taxon>Embryophyta</taxon>
        <taxon>Tracheophyta</taxon>
        <taxon>Spermatophyta</taxon>
        <taxon>Magnoliopsida</taxon>
        <taxon>eudicotyledons</taxon>
        <taxon>Gunneridae</taxon>
        <taxon>Pentapetalae</taxon>
        <taxon>rosids</taxon>
        <taxon>malvids</taxon>
        <taxon>Brassicales</taxon>
        <taxon>Brassicaceae</taxon>
        <taxon>Coluteocarpeae</taxon>
        <taxon>Microthlaspi</taxon>
    </lineage>
</organism>
<feature type="compositionally biased region" description="Polar residues" evidence="1">
    <location>
        <begin position="105"/>
        <end position="114"/>
    </location>
</feature>
<protein>
    <submittedName>
        <fullName evidence="2">Uncharacterized protein</fullName>
    </submittedName>
</protein>
<feature type="compositionally biased region" description="Basic and acidic residues" evidence="1">
    <location>
        <begin position="66"/>
        <end position="82"/>
    </location>
</feature>
<dbReference type="AlphaFoldDB" id="A0A6D2HKW3"/>
<dbReference type="Proteomes" id="UP000467841">
    <property type="component" value="Unassembled WGS sequence"/>
</dbReference>
<feature type="compositionally biased region" description="Basic and acidic residues" evidence="1">
    <location>
        <begin position="128"/>
        <end position="146"/>
    </location>
</feature>
<dbReference type="EMBL" id="CACVBM020000255">
    <property type="protein sequence ID" value="CAA7016810.1"/>
    <property type="molecule type" value="Genomic_DNA"/>
</dbReference>
<gene>
    <name evidence="2" type="ORF">MERR_LOCUS4045</name>
</gene>